<dbReference type="EMBL" id="KN549205">
    <property type="protein sequence ID" value="KHJ99769.1"/>
    <property type="molecule type" value="Genomic_DNA"/>
</dbReference>
<proteinExistence type="predicted"/>
<sequence length="88" mass="9983">MALPAEYDYLAFVCFLCGHFNPAKKFRPSYLPPTSTSAASRDLKPKVTDFRATPSRSSLDQGSDREQADDKEQKVFLLLFCRKCPSFK</sequence>
<gene>
    <name evidence="2" type="ORF">OESDEN_00224</name>
</gene>
<evidence type="ECO:0000256" key="1">
    <source>
        <dbReference type="SAM" id="MobiDB-lite"/>
    </source>
</evidence>
<feature type="region of interest" description="Disordered" evidence="1">
    <location>
        <begin position="25"/>
        <end position="70"/>
    </location>
</feature>
<evidence type="ECO:0000313" key="2">
    <source>
        <dbReference type="EMBL" id="KHJ99769.1"/>
    </source>
</evidence>
<organism evidence="2 3">
    <name type="scientific">Oesophagostomum dentatum</name>
    <name type="common">Nodular worm</name>
    <dbReference type="NCBI Taxonomy" id="61180"/>
    <lineage>
        <taxon>Eukaryota</taxon>
        <taxon>Metazoa</taxon>
        <taxon>Ecdysozoa</taxon>
        <taxon>Nematoda</taxon>
        <taxon>Chromadorea</taxon>
        <taxon>Rhabditida</taxon>
        <taxon>Rhabditina</taxon>
        <taxon>Rhabditomorpha</taxon>
        <taxon>Strongyloidea</taxon>
        <taxon>Strongylidae</taxon>
        <taxon>Oesophagostomum</taxon>
    </lineage>
</organism>
<dbReference type="OrthoDB" id="3169036at2759"/>
<keyword evidence="3" id="KW-1185">Reference proteome</keyword>
<accession>A0A0B1TR85</accession>
<dbReference type="AlphaFoldDB" id="A0A0B1TR85"/>
<dbReference type="Proteomes" id="UP000053660">
    <property type="component" value="Unassembled WGS sequence"/>
</dbReference>
<reference evidence="2 3" key="1">
    <citation type="submission" date="2014-03" db="EMBL/GenBank/DDBJ databases">
        <title>Draft genome of the hookworm Oesophagostomum dentatum.</title>
        <authorList>
            <person name="Mitreva M."/>
        </authorList>
    </citation>
    <scope>NUCLEOTIDE SEQUENCE [LARGE SCALE GENOMIC DNA]</scope>
    <source>
        <strain evidence="2 3">OD-Hann</strain>
    </source>
</reference>
<protein>
    <submittedName>
        <fullName evidence="2">Uncharacterized protein</fullName>
    </submittedName>
</protein>
<name>A0A0B1TR85_OESDE</name>
<evidence type="ECO:0000313" key="3">
    <source>
        <dbReference type="Proteomes" id="UP000053660"/>
    </source>
</evidence>